<name>A0A7T0BW05_9BACT</name>
<dbReference type="InterPro" id="IPR042178">
    <property type="entry name" value="Serpin_sf_1"/>
</dbReference>
<dbReference type="Proteomes" id="UP000594688">
    <property type="component" value="Chromosome"/>
</dbReference>
<protein>
    <submittedName>
        <fullName evidence="3">Serpin family protein</fullName>
    </submittedName>
</protein>
<reference evidence="3 4" key="1">
    <citation type="submission" date="2020-02" db="EMBL/GenBank/DDBJ databases">
        <title>Genomic and physiological characterization of two novel Nitrospinaceae genera.</title>
        <authorList>
            <person name="Mueller A.J."/>
            <person name="Jung M.-Y."/>
            <person name="Strachan C.R."/>
            <person name="Herbold C.W."/>
            <person name="Kirkegaard R.H."/>
            <person name="Daims H."/>
        </authorList>
    </citation>
    <scope>NUCLEOTIDE SEQUENCE [LARGE SCALE GENOMIC DNA]</scope>
    <source>
        <strain evidence="3">EB</strain>
    </source>
</reference>
<proteinExistence type="inferred from homology"/>
<dbReference type="InterPro" id="IPR023795">
    <property type="entry name" value="Serpin_CS"/>
</dbReference>
<evidence type="ECO:0000256" key="1">
    <source>
        <dbReference type="RuleBase" id="RU000411"/>
    </source>
</evidence>
<dbReference type="GO" id="GO:0005615">
    <property type="term" value="C:extracellular space"/>
    <property type="evidence" value="ECO:0007669"/>
    <property type="project" value="InterPro"/>
</dbReference>
<evidence type="ECO:0000313" key="4">
    <source>
        <dbReference type="Proteomes" id="UP000594688"/>
    </source>
</evidence>
<dbReference type="AlphaFoldDB" id="A0A7T0BW05"/>
<dbReference type="InterPro" id="IPR042185">
    <property type="entry name" value="Serpin_sf_2"/>
</dbReference>
<sequence>MASDQTPFQPEALKPLASGSNAFGLKLLQSIEEKNTNCALSPISIACALGMLYLGAEDRTAQQLAEVLGFSKTPSEVETWFHNLQAYANILSHAGDPSVDSDSQLLVDEASGDLVLKLANAIWGQKEYPFRPEYIERVKKAFSAHVENMQFLPTPEVAIEMINQWVSKHTHGRIREIMDENLPWGFVRLILTNALYFKGSWEHQFNEADNAKEPFNLADGSTGEAEFMRQEETFGYYHSEEKDFKALEMKYVYGSLSMMVILPGKNDGLPTLEKWLTGERLEKLCKKMRWKPVKVIFPKFLIENQFSLNETLTALGAGDVFDQGKADIPGIAEIEPVWVSEVLHKVWIDVNEKGTEAAAVTAVMTAMGIDDSEPPAPEVFCADHPFLFCIRDRATGLVYFLGRVVSP</sequence>
<dbReference type="Pfam" id="PF00079">
    <property type="entry name" value="Serpin"/>
    <property type="match status" value="1"/>
</dbReference>
<dbReference type="InterPro" id="IPR000215">
    <property type="entry name" value="Serpin_fam"/>
</dbReference>
<feature type="domain" description="Serpin" evidence="2">
    <location>
        <begin position="25"/>
        <end position="407"/>
    </location>
</feature>
<dbReference type="KEGG" id="nli:G3M70_08255"/>
<dbReference type="GO" id="GO:0004867">
    <property type="term" value="F:serine-type endopeptidase inhibitor activity"/>
    <property type="evidence" value="ECO:0007669"/>
    <property type="project" value="InterPro"/>
</dbReference>
<dbReference type="EMBL" id="CP048685">
    <property type="protein sequence ID" value="QPJ61866.1"/>
    <property type="molecule type" value="Genomic_DNA"/>
</dbReference>
<organism evidence="3 4">
    <name type="scientific">Candidatus Nitronauta litoralis</name>
    <dbReference type="NCBI Taxonomy" id="2705533"/>
    <lineage>
        <taxon>Bacteria</taxon>
        <taxon>Pseudomonadati</taxon>
        <taxon>Nitrospinota/Tectimicrobiota group</taxon>
        <taxon>Nitrospinota</taxon>
        <taxon>Nitrospinia</taxon>
        <taxon>Nitrospinales</taxon>
        <taxon>Nitrospinaceae</taxon>
        <taxon>Candidatus Nitronauta</taxon>
    </lineage>
</organism>
<dbReference type="CDD" id="cd19590">
    <property type="entry name" value="serpin_thermopin-like"/>
    <property type="match status" value="1"/>
</dbReference>
<dbReference type="InterPro" id="IPR036186">
    <property type="entry name" value="Serpin_sf"/>
</dbReference>
<dbReference type="InterPro" id="IPR023796">
    <property type="entry name" value="Serpin_dom"/>
</dbReference>
<dbReference type="PROSITE" id="PS00284">
    <property type="entry name" value="SERPIN"/>
    <property type="match status" value="1"/>
</dbReference>
<dbReference type="PANTHER" id="PTHR11461">
    <property type="entry name" value="SERINE PROTEASE INHIBITOR, SERPIN"/>
    <property type="match status" value="1"/>
</dbReference>
<accession>A0A7T0BW05</accession>
<dbReference type="Gene3D" id="2.30.39.10">
    <property type="entry name" value="Alpha-1-antitrypsin, domain 1"/>
    <property type="match status" value="1"/>
</dbReference>
<evidence type="ECO:0000313" key="3">
    <source>
        <dbReference type="EMBL" id="QPJ61866.1"/>
    </source>
</evidence>
<evidence type="ECO:0000259" key="2">
    <source>
        <dbReference type="SMART" id="SM00093"/>
    </source>
</evidence>
<dbReference type="Gene3D" id="3.30.497.10">
    <property type="entry name" value="Antithrombin, subunit I, domain 2"/>
    <property type="match status" value="1"/>
</dbReference>
<dbReference type="SUPFAM" id="SSF56574">
    <property type="entry name" value="Serpins"/>
    <property type="match status" value="1"/>
</dbReference>
<comment type="similarity">
    <text evidence="1">Belongs to the serpin family.</text>
</comment>
<gene>
    <name evidence="3" type="ORF">G3M70_08255</name>
</gene>
<dbReference type="SMART" id="SM00093">
    <property type="entry name" value="SERPIN"/>
    <property type="match status" value="1"/>
</dbReference>
<dbReference type="PANTHER" id="PTHR11461:SF211">
    <property type="entry name" value="GH10112P-RELATED"/>
    <property type="match status" value="1"/>
</dbReference>